<dbReference type="Proteomes" id="UP000247727">
    <property type="component" value="Unassembled WGS sequence"/>
</dbReference>
<gene>
    <name evidence="1" type="ORF">C8J30_101367</name>
</gene>
<dbReference type="EMBL" id="QJTK01000001">
    <property type="protein sequence ID" value="PYF12982.1"/>
    <property type="molecule type" value="Genomic_DNA"/>
</dbReference>
<sequence>MMMEHDRLIGDDGEVTELGAGFFARAKRGRPAMLPEERKVRVNVMIDADLADRLNAVSNKSAFVNAAIRDAIAKAAADQA</sequence>
<evidence type="ECO:0000313" key="2">
    <source>
        <dbReference type="Proteomes" id="UP000247727"/>
    </source>
</evidence>
<proteinExistence type="predicted"/>
<name>A0A318U316_9RHOB</name>
<accession>A0A318U316</accession>
<keyword evidence="2" id="KW-1185">Reference proteome</keyword>
<comment type="caution">
    <text evidence="1">The sequence shown here is derived from an EMBL/GenBank/DDBJ whole genome shotgun (WGS) entry which is preliminary data.</text>
</comment>
<reference evidence="1 2" key="1">
    <citation type="submission" date="2018-06" db="EMBL/GenBank/DDBJ databases">
        <title>Genomic Encyclopedia of Type Strains, Phase III (KMG-III): the genomes of soil and plant-associated and newly described type strains.</title>
        <authorList>
            <person name="Whitman W."/>
        </authorList>
    </citation>
    <scope>NUCLEOTIDE SEQUENCE [LARGE SCALE GENOMIC DNA]</scope>
    <source>
        <strain evidence="1 2">JA737</strain>
    </source>
</reference>
<evidence type="ECO:0000313" key="1">
    <source>
        <dbReference type="EMBL" id="PYF12982.1"/>
    </source>
</evidence>
<protein>
    <submittedName>
        <fullName evidence="1">Uncharacterized protein</fullName>
    </submittedName>
</protein>
<organism evidence="1 2">
    <name type="scientific">Rhodobacter viridis</name>
    <dbReference type="NCBI Taxonomy" id="1054202"/>
    <lineage>
        <taxon>Bacteria</taxon>
        <taxon>Pseudomonadati</taxon>
        <taxon>Pseudomonadota</taxon>
        <taxon>Alphaproteobacteria</taxon>
        <taxon>Rhodobacterales</taxon>
        <taxon>Rhodobacter group</taxon>
        <taxon>Rhodobacter</taxon>
    </lineage>
</organism>
<dbReference type="AlphaFoldDB" id="A0A318U316"/>